<accession>A0A0K0DF43</accession>
<keyword evidence="3" id="KW-1185">Reference proteome</keyword>
<reference evidence="3" key="1">
    <citation type="submission" date="2012-09" db="EMBL/GenBank/DDBJ databases">
        <authorList>
            <person name="Martin A.A."/>
        </authorList>
    </citation>
    <scope>NUCLEOTIDE SEQUENCE</scope>
</reference>
<dbReference type="WBParaSite" id="ACAC_0000955101-mRNA-1">
    <property type="protein sequence ID" value="ACAC_0000955101-mRNA-1"/>
    <property type="gene ID" value="ACAC_0000955101"/>
</dbReference>
<dbReference type="PANTHER" id="PTHR41349:SF1">
    <property type="entry name" value="PROTEIN CBG08683"/>
    <property type="match status" value="1"/>
</dbReference>
<dbReference type="STRING" id="6313.A0A0K0DF43"/>
<evidence type="ECO:0000313" key="4">
    <source>
        <dbReference type="WBParaSite" id="ACAC_0000955101-mRNA-1"/>
    </source>
</evidence>
<proteinExistence type="predicted"/>
<sequence>MRVALLFVPIFTLLGNCVSRRLRVMTFNIWQTGIRVSNGFQKIAKHIAFIDPDIVALQVYSSPALLSLLGHPWTVLTDEESKLDVAILTKHTVRPGTVAKTTHAIGGRIDLGFGVVVSMWSVHLDHKAYGPHAANNKMVTSVDQILVGEKLNNKAGRVQNIMEIFDDPQMKQWLNKSNEIPLILAGDFNTPSHIDWTEETSGKHGNWTVEWPVTKIVEAMGFIDSFRVVHPNVSEVPGYTWSTVYKFLPEWDFKIPEPQDRIDFIFYKGNVIVLDSFVYAGAEAIKPIPYHRENDYPSDHFAVVTEFEIEESEAQ</sequence>
<dbReference type="SUPFAM" id="SSF56219">
    <property type="entry name" value="DNase I-like"/>
    <property type="match status" value="1"/>
</dbReference>
<feature type="chain" id="PRO_5005326751" evidence="1">
    <location>
        <begin position="20"/>
        <end position="315"/>
    </location>
</feature>
<keyword evidence="1" id="KW-0732">Signal</keyword>
<dbReference type="Gene3D" id="3.60.10.10">
    <property type="entry name" value="Endonuclease/exonuclease/phosphatase"/>
    <property type="match status" value="1"/>
</dbReference>
<reference evidence="4" key="2">
    <citation type="submission" date="2017-02" db="UniProtKB">
        <authorList>
            <consortium name="WormBaseParasite"/>
        </authorList>
    </citation>
    <scope>IDENTIFICATION</scope>
</reference>
<dbReference type="GO" id="GO:0003824">
    <property type="term" value="F:catalytic activity"/>
    <property type="evidence" value="ECO:0007669"/>
    <property type="project" value="InterPro"/>
</dbReference>
<evidence type="ECO:0000259" key="2">
    <source>
        <dbReference type="Pfam" id="PF03372"/>
    </source>
</evidence>
<protein>
    <submittedName>
        <fullName evidence="4">Endo/exonuclease/phosphatase domain-containing protein</fullName>
    </submittedName>
</protein>
<dbReference type="InterPro" id="IPR036691">
    <property type="entry name" value="Endo/exonu/phosph_ase_sf"/>
</dbReference>
<feature type="domain" description="Endonuclease/exonuclease/phosphatase" evidence="2">
    <location>
        <begin position="175"/>
        <end position="300"/>
    </location>
</feature>
<dbReference type="Proteomes" id="UP000035642">
    <property type="component" value="Unassembled WGS sequence"/>
</dbReference>
<organism evidence="3 4">
    <name type="scientific">Angiostrongylus cantonensis</name>
    <name type="common">Rat lungworm</name>
    <dbReference type="NCBI Taxonomy" id="6313"/>
    <lineage>
        <taxon>Eukaryota</taxon>
        <taxon>Metazoa</taxon>
        <taxon>Ecdysozoa</taxon>
        <taxon>Nematoda</taxon>
        <taxon>Chromadorea</taxon>
        <taxon>Rhabditida</taxon>
        <taxon>Rhabditina</taxon>
        <taxon>Rhabditomorpha</taxon>
        <taxon>Strongyloidea</taxon>
        <taxon>Metastrongylidae</taxon>
        <taxon>Angiostrongylus</taxon>
    </lineage>
</organism>
<dbReference type="InterPro" id="IPR005135">
    <property type="entry name" value="Endo/exonuclease/phosphatase"/>
</dbReference>
<dbReference type="Pfam" id="PF03372">
    <property type="entry name" value="Exo_endo_phos"/>
    <property type="match status" value="1"/>
</dbReference>
<dbReference type="PANTHER" id="PTHR41349">
    <property type="match status" value="1"/>
</dbReference>
<dbReference type="AlphaFoldDB" id="A0A0K0DF43"/>
<evidence type="ECO:0000313" key="3">
    <source>
        <dbReference type="Proteomes" id="UP000035642"/>
    </source>
</evidence>
<evidence type="ECO:0000256" key="1">
    <source>
        <dbReference type="SAM" id="SignalP"/>
    </source>
</evidence>
<name>A0A0K0DF43_ANGCA</name>
<feature type="signal peptide" evidence="1">
    <location>
        <begin position="1"/>
        <end position="19"/>
    </location>
</feature>